<organism evidence="1 2">
    <name type="scientific">Streptococcus suis</name>
    <dbReference type="NCBI Taxonomy" id="1307"/>
    <lineage>
        <taxon>Bacteria</taxon>
        <taxon>Bacillati</taxon>
        <taxon>Bacillota</taxon>
        <taxon>Bacilli</taxon>
        <taxon>Lactobacillales</taxon>
        <taxon>Streptococcaceae</taxon>
        <taxon>Streptococcus</taxon>
    </lineage>
</organism>
<sequence length="124" mass="14122">MTEKLTKRQENFLANLLLTGNVAKASELSNITRKTGYEYLKSATFKRVYRERRSEQLKEATALLQNASIEAVEVLRDIMKDETVNPYARVQSAQTILTTAYKAVETVEIVEQLEVLEAKLLDEP</sequence>
<name>A0A0Z8GCF8_STRSU</name>
<dbReference type="AlphaFoldDB" id="A0A0Z8GCF8"/>
<gene>
    <name evidence="1" type="ORF">I5V48_11545</name>
</gene>
<dbReference type="EMBL" id="CP065430">
    <property type="protein sequence ID" value="QPO26549.1"/>
    <property type="molecule type" value="Genomic_DNA"/>
</dbReference>
<dbReference type="RefSeq" id="WP_043024840.1">
    <property type="nucleotide sequence ID" value="NZ_CEDT01000007.1"/>
</dbReference>
<evidence type="ECO:0000313" key="1">
    <source>
        <dbReference type="EMBL" id="QPO26549.1"/>
    </source>
</evidence>
<proteinExistence type="predicted"/>
<accession>A0A0Z8GCF8</accession>
<protein>
    <submittedName>
        <fullName evidence="1">Replication protein</fullName>
    </submittedName>
</protein>
<reference evidence="1 2" key="1">
    <citation type="submission" date="2020-12" db="EMBL/GenBank/DDBJ databases">
        <title>Nonconservative transfer and diversity of a new family of integrative and conjugative elements associated with antibiotic resistance in zoonotic pathogen Streptococcus suis.</title>
        <authorList>
            <person name="Huang J."/>
        </authorList>
    </citation>
    <scope>NUCLEOTIDE SEQUENCE [LARGE SCALE GENOMIC DNA]</scope>
    <source>
        <strain evidence="1 2">YZDH1</strain>
    </source>
</reference>
<dbReference type="Proteomes" id="UP000594569">
    <property type="component" value="Chromosome"/>
</dbReference>
<evidence type="ECO:0000313" key="2">
    <source>
        <dbReference type="Proteomes" id="UP000594569"/>
    </source>
</evidence>